<dbReference type="AlphaFoldDB" id="A0A9Q1GET7"/>
<dbReference type="EMBL" id="JAINUF010000001">
    <property type="protein sequence ID" value="KAJ8382966.1"/>
    <property type="molecule type" value="Genomic_DNA"/>
</dbReference>
<dbReference type="Proteomes" id="UP001152622">
    <property type="component" value="Chromosome 1"/>
</dbReference>
<evidence type="ECO:0000256" key="1">
    <source>
        <dbReference type="SAM" id="MobiDB-lite"/>
    </source>
</evidence>
<feature type="compositionally biased region" description="Low complexity" evidence="1">
    <location>
        <begin position="64"/>
        <end position="73"/>
    </location>
</feature>
<dbReference type="OrthoDB" id="10676829at2759"/>
<reference evidence="2" key="1">
    <citation type="journal article" date="2023" name="Science">
        <title>Genome structures resolve the early diversification of teleost fishes.</title>
        <authorList>
            <person name="Parey E."/>
            <person name="Louis A."/>
            <person name="Montfort J."/>
            <person name="Bouchez O."/>
            <person name="Roques C."/>
            <person name="Iampietro C."/>
            <person name="Lluch J."/>
            <person name="Castinel A."/>
            <person name="Donnadieu C."/>
            <person name="Desvignes T."/>
            <person name="Floi Bucao C."/>
            <person name="Jouanno E."/>
            <person name="Wen M."/>
            <person name="Mejri S."/>
            <person name="Dirks R."/>
            <person name="Jansen H."/>
            <person name="Henkel C."/>
            <person name="Chen W.J."/>
            <person name="Zahm M."/>
            <person name="Cabau C."/>
            <person name="Klopp C."/>
            <person name="Thompson A.W."/>
            <person name="Robinson-Rechavi M."/>
            <person name="Braasch I."/>
            <person name="Lecointre G."/>
            <person name="Bobe J."/>
            <person name="Postlethwait J.H."/>
            <person name="Berthelot C."/>
            <person name="Roest Crollius H."/>
            <person name="Guiguen Y."/>
        </authorList>
    </citation>
    <scope>NUCLEOTIDE SEQUENCE</scope>
    <source>
        <strain evidence="2">WJC10195</strain>
    </source>
</reference>
<protein>
    <submittedName>
        <fullName evidence="2">Uncharacterized protein</fullName>
    </submittedName>
</protein>
<feature type="region of interest" description="Disordered" evidence="1">
    <location>
        <begin position="53"/>
        <end position="76"/>
    </location>
</feature>
<name>A0A9Q1GET7_SYNKA</name>
<sequence>MRVISQPQLYFKIPQEDAIFTGSGDGGFYSNAPQNNSEVSLALVGLSGEAVGSGDGGFQRAAESNSSSPQSSNRIAEEHAALAKPKMRLKTVEMCRILWQLVINRRKTPMPFPLSKTPLLMKASWVMIYSVLEV</sequence>
<evidence type="ECO:0000313" key="2">
    <source>
        <dbReference type="EMBL" id="KAJ8382966.1"/>
    </source>
</evidence>
<gene>
    <name evidence="2" type="ORF">SKAU_G00037440</name>
</gene>
<evidence type="ECO:0000313" key="3">
    <source>
        <dbReference type="Proteomes" id="UP001152622"/>
    </source>
</evidence>
<keyword evidence="3" id="KW-1185">Reference proteome</keyword>
<comment type="caution">
    <text evidence="2">The sequence shown here is derived from an EMBL/GenBank/DDBJ whole genome shotgun (WGS) entry which is preliminary data.</text>
</comment>
<organism evidence="2 3">
    <name type="scientific">Synaphobranchus kaupii</name>
    <name type="common">Kaup's arrowtooth eel</name>
    <dbReference type="NCBI Taxonomy" id="118154"/>
    <lineage>
        <taxon>Eukaryota</taxon>
        <taxon>Metazoa</taxon>
        <taxon>Chordata</taxon>
        <taxon>Craniata</taxon>
        <taxon>Vertebrata</taxon>
        <taxon>Euteleostomi</taxon>
        <taxon>Actinopterygii</taxon>
        <taxon>Neopterygii</taxon>
        <taxon>Teleostei</taxon>
        <taxon>Anguilliformes</taxon>
        <taxon>Synaphobranchidae</taxon>
        <taxon>Synaphobranchus</taxon>
    </lineage>
</organism>
<proteinExistence type="predicted"/>
<accession>A0A9Q1GET7</accession>